<dbReference type="AlphaFoldDB" id="A0A0C9V2T4"/>
<name>A0A0C9V2T4_SPHS4</name>
<keyword evidence="2" id="KW-1185">Reference proteome</keyword>
<dbReference type="Proteomes" id="UP000054279">
    <property type="component" value="Unassembled WGS sequence"/>
</dbReference>
<organism evidence="1 2">
    <name type="scientific">Sphaerobolus stellatus (strain SS14)</name>
    <dbReference type="NCBI Taxonomy" id="990650"/>
    <lineage>
        <taxon>Eukaryota</taxon>
        <taxon>Fungi</taxon>
        <taxon>Dikarya</taxon>
        <taxon>Basidiomycota</taxon>
        <taxon>Agaricomycotina</taxon>
        <taxon>Agaricomycetes</taxon>
        <taxon>Phallomycetidae</taxon>
        <taxon>Geastrales</taxon>
        <taxon>Sphaerobolaceae</taxon>
        <taxon>Sphaerobolus</taxon>
    </lineage>
</organism>
<evidence type="ECO:0000313" key="2">
    <source>
        <dbReference type="Proteomes" id="UP000054279"/>
    </source>
</evidence>
<gene>
    <name evidence="1" type="ORF">M422DRAFT_34476</name>
</gene>
<sequence>MQRSPLNSYQFSVSVVPPCFDHLSTFTGIPCLLFRGSYRGNRFSAHQLPLPAITAE</sequence>
<accession>A0A0C9V2T4</accession>
<dbReference type="HOGENOM" id="CLU_3015694_0_0_1"/>
<protein>
    <submittedName>
        <fullName evidence="1">Unplaced genomic scaffold SPHSTscaffold_108, whole genome shotgun sequence</fullName>
    </submittedName>
</protein>
<evidence type="ECO:0000313" key="1">
    <source>
        <dbReference type="EMBL" id="KIJ35987.1"/>
    </source>
</evidence>
<dbReference type="EMBL" id="KN837183">
    <property type="protein sequence ID" value="KIJ35987.1"/>
    <property type="molecule type" value="Genomic_DNA"/>
</dbReference>
<reference evidence="1 2" key="1">
    <citation type="submission" date="2014-06" db="EMBL/GenBank/DDBJ databases">
        <title>Evolutionary Origins and Diversification of the Mycorrhizal Mutualists.</title>
        <authorList>
            <consortium name="DOE Joint Genome Institute"/>
            <consortium name="Mycorrhizal Genomics Consortium"/>
            <person name="Kohler A."/>
            <person name="Kuo A."/>
            <person name="Nagy L.G."/>
            <person name="Floudas D."/>
            <person name="Copeland A."/>
            <person name="Barry K.W."/>
            <person name="Cichocki N."/>
            <person name="Veneault-Fourrey C."/>
            <person name="LaButti K."/>
            <person name="Lindquist E.A."/>
            <person name="Lipzen A."/>
            <person name="Lundell T."/>
            <person name="Morin E."/>
            <person name="Murat C."/>
            <person name="Riley R."/>
            <person name="Ohm R."/>
            <person name="Sun H."/>
            <person name="Tunlid A."/>
            <person name="Henrissat B."/>
            <person name="Grigoriev I.V."/>
            <person name="Hibbett D.S."/>
            <person name="Martin F."/>
        </authorList>
    </citation>
    <scope>NUCLEOTIDE SEQUENCE [LARGE SCALE GENOMIC DNA]</scope>
    <source>
        <strain evidence="1 2">SS14</strain>
    </source>
</reference>
<proteinExistence type="predicted"/>